<organism evidence="3 4">
    <name type="scientific">Ketobacter alkanivorans</name>
    <dbReference type="NCBI Taxonomy" id="1917421"/>
    <lineage>
        <taxon>Bacteria</taxon>
        <taxon>Pseudomonadati</taxon>
        <taxon>Pseudomonadota</taxon>
        <taxon>Gammaproteobacteria</taxon>
        <taxon>Pseudomonadales</taxon>
        <taxon>Ketobacteraceae</taxon>
        <taxon>Ketobacter</taxon>
    </lineage>
</organism>
<dbReference type="Pfam" id="PF01230">
    <property type="entry name" value="HIT"/>
    <property type="match status" value="1"/>
</dbReference>
<dbReference type="InterPro" id="IPR036265">
    <property type="entry name" value="HIT-like_sf"/>
</dbReference>
<gene>
    <name evidence="3" type="ORF">Kalk_03640</name>
</gene>
<dbReference type="InterPro" id="IPR011146">
    <property type="entry name" value="HIT-like"/>
</dbReference>
<name>A0A2K9LH34_9GAMM</name>
<evidence type="ECO:0000313" key="3">
    <source>
        <dbReference type="EMBL" id="AUM11563.1"/>
    </source>
</evidence>
<dbReference type="PIRSF" id="PIRSF000714">
    <property type="entry name" value="HIT"/>
    <property type="match status" value="1"/>
</dbReference>
<dbReference type="EMBL" id="CP022684">
    <property type="protein sequence ID" value="AUM11563.1"/>
    <property type="molecule type" value="Genomic_DNA"/>
</dbReference>
<accession>A0A2K9LH34</accession>
<dbReference type="InterPro" id="IPR026026">
    <property type="entry name" value="HIT_Hint"/>
</dbReference>
<evidence type="ECO:0000256" key="1">
    <source>
        <dbReference type="PROSITE-ProRule" id="PRU00464"/>
    </source>
</evidence>
<dbReference type="SUPFAM" id="SSF54197">
    <property type="entry name" value="HIT-like"/>
    <property type="match status" value="1"/>
</dbReference>
<dbReference type="GO" id="GO:0003824">
    <property type="term" value="F:catalytic activity"/>
    <property type="evidence" value="ECO:0007669"/>
    <property type="project" value="InterPro"/>
</dbReference>
<dbReference type="AlphaFoldDB" id="A0A2K9LH34"/>
<evidence type="ECO:0000259" key="2">
    <source>
        <dbReference type="PROSITE" id="PS51084"/>
    </source>
</evidence>
<protein>
    <recommendedName>
        <fullName evidence="2">HIT domain-containing protein</fullName>
    </recommendedName>
</protein>
<comment type="caution">
    <text evidence="1">Lacks conserved residue(s) required for the propagation of feature annotation.</text>
</comment>
<dbReference type="Gene3D" id="3.30.428.10">
    <property type="entry name" value="HIT-like"/>
    <property type="match status" value="1"/>
</dbReference>
<feature type="domain" description="HIT" evidence="2">
    <location>
        <begin position="2"/>
        <end position="104"/>
    </location>
</feature>
<proteinExistence type="predicted"/>
<keyword evidence="4" id="KW-1185">Reference proteome</keyword>
<dbReference type="OrthoDB" id="9799145at2"/>
<evidence type="ECO:0000313" key="4">
    <source>
        <dbReference type="Proteomes" id="UP000235116"/>
    </source>
</evidence>
<dbReference type="RefSeq" id="WP_101892903.1">
    <property type="nucleotide sequence ID" value="NZ_CP022684.1"/>
</dbReference>
<sequence>MAFELHPQLAADTFLVRDEEDLLLLMMNDQQYPWFIVVPKQNNVSEWHHLTEEMQVRLHLYCVELGKAVASTFGSSKINTAALGNMVSQLHVHVIGRNQQDPCWPKPVWGQLAAIPMDESEVKERSDKMNRYFSSI</sequence>
<dbReference type="KEGG" id="kak:Kalk_03640"/>
<dbReference type="Proteomes" id="UP000235116">
    <property type="component" value="Chromosome"/>
</dbReference>
<reference evidence="4" key="1">
    <citation type="submission" date="2017-08" db="EMBL/GenBank/DDBJ databases">
        <title>Direct submision.</title>
        <authorList>
            <person name="Kim S.-J."/>
            <person name="Rhee S.-K."/>
        </authorList>
    </citation>
    <scope>NUCLEOTIDE SEQUENCE [LARGE SCALE GENOMIC DNA]</scope>
    <source>
        <strain evidence="4">GI5</strain>
    </source>
</reference>
<dbReference type="PROSITE" id="PS51084">
    <property type="entry name" value="HIT_2"/>
    <property type="match status" value="1"/>
</dbReference>